<accession>A0A5S4GTH1</accession>
<dbReference type="AlphaFoldDB" id="A0A5S4GTH1"/>
<keyword evidence="1" id="KW-1133">Transmembrane helix</keyword>
<keyword evidence="1" id="KW-0472">Membrane</keyword>
<gene>
    <name evidence="2" type="ORF">ETD85_12900</name>
</gene>
<dbReference type="Proteomes" id="UP000306628">
    <property type="component" value="Unassembled WGS sequence"/>
</dbReference>
<feature type="transmembrane region" description="Helical" evidence="1">
    <location>
        <begin position="145"/>
        <end position="169"/>
    </location>
</feature>
<reference evidence="2 3" key="1">
    <citation type="submission" date="2019-05" db="EMBL/GenBank/DDBJ databases">
        <title>Draft genome sequence of Nonomuraea zeae DSM 100528.</title>
        <authorList>
            <person name="Saricaoglu S."/>
            <person name="Isik K."/>
        </authorList>
    </citation>
    <scope>NUCLEOTIDE SEQUENCE [LARGE SCALE GENOMIC DNA]</scope>
    <source>
        <strain evidence="2 3">DSM 100528</strain>
    </source>
</reference>
<organism evidence="2 3">
    <name type="scientific">Nonomuraea zeae</name>
    <dbReference type="NCBI Taxonomy" id="1642303"/>
    <lineage>
        <taxon>Bacteria</taxon>
        <taxon>Bacillati</taxon>
        <taxon>Actinomycetota</taxon>
        <taxon>Actinomycetes</taxon>
        <taxon>Streptosporangiales</taxon>
        <taxon>Streptosporangiaceae</taxon>
        <taxon>Nonomuraea</taxon>
    </lineage>
</organism>
<proteinExistence type="predicted"/>
<comment type="caution">
    <text evidence="2">The sequence shown here is derived from an EMBL/GenBank/DDBJ whole genome shotgun (WGS) entry which is preliminary data.</text>
</comment>
<keyword evidence="3" id="KW-1185">Reference proteome</keyword>
<dbReference type="RefSeq" id="WP_138689900.1">
    <property type="nucleotide sequence ID" value="NZ_JBHSAZ010000089.1"/>
</dbReference>
<keyword evidence="1" id="KW-0812">Transmembrane</keyword>
<feature type="transmembrane region" description="Helical" evidence="1">
    <location>
        <begin position="17"/>
        <end position="38"/>
    </location>
</feature>
<evidence type="ECO:0000256" key="1">
    <source>
        <dbReference type="SAM" id="Phobius"/>
    </source>
</evidence>
<feature type="transmembrane region" description="Helical" evidence="1">
    <location>
        <begin position="70"/>
        <end position="88"/>
    </location>
</feature>
<evidence type="ECO:0000313" key="2">
    <source>
        <dbReference type="EMBL" id="TMR35794.1"/>
    </source>
</evidence>
<name>A0A5S4GTH1_9ACTN</name>
<dbReference type="OrthoDB" id="4187110at2"/>
<sequence length="248" mass="25274">MTLWRLEWLRLVRTHRLIAILGAYLFFGLTGPLTARYLGEILGRIGTEGVRVDFPTPVPADGIAQYTSNASQIGLLVVVLVAASALAFDARREMAVFLRTRVRGVAAIILPAYVVTAGAAVSGLVLGTAAAWYETAVLLGDLPPVRMLIGLAAGALFLGFAVALTALAAAVTRSVAATAGAALAALLALAVVDGITGAAWLPTRLAGAMEELVRGLPATGLALSAALTAALTATALAAAVALGSHREL</sequence>
<feature type="transmembrane region" description="Helical" evidence="1">
    <location>
        <begin position="221"/>
        <end position="242"/>
    </location>
</feature>
<protein>
    <recommendedName>
        <fullName evidence="4">ABC transporter permease</fullName>
    </recommendedName>
</protein>
<dbReference type="EMBL" id="VCKX01000030">
    <property type="protein sequence ID" value="TMR35794.1"/>
    <property type="molecule type" value="Genomic_DNA"/>
</dbReference>
<feature type="transmembrane region" description="Helical" evidence="1">
    <location>
        <begin position="108"/>
        <end position="133"/>
    </location>
</feature>
<feature type="transmembrane region" description="Helical" evidence="1">
    <location>
        <begin position="181"/>
        <end position="201"/>
    </location>
</feature>
<evidence type="ECO:0000313" key="3">
    <source>
        <dbReference type="Proteomes" id="UP000306628"/>
    </source>
</evidence>
<evidence type="ECO:0008006" key="4">
    <source>
        <dbReference type="Google" id="ProtNLM"/>
    </source>
</evidence>